<comment type="caution">
    <text evidence="8">The sequence shown here is derived from an EMBL/GenBank/DDBJ whole genome shotgun (WGS) entry which is preliminary data.</text>
</comment>
<proteinExistence type="inferred from homology"/>
<dbReference type="Proteomes" id="UP000669179">
    <property type="component" value="Unassembled WGS sequence"/>
</dbReference>
<feature type="domain" description="Solute-binding protein family 3/N-terminal" evidence="7">
    <location>
        <begin position="43"/>
        <end position="260"/>
    </location>
</feature>
<keyword evidence="9" id="KW-1185">Reference proteome</keyword>
<keyword evidence="3 6" id="KW-0732">Signal</keyword>
<protein>
    <recommendedName>
        <fullName evidence="5">Putative aliphatic sulfonates-binding protein</fullName>
    </recommendedName>
</protein>
<sequence>MTRRLGALAAAVALTAGTLAACGDSGDAKNAAIGKDGSIDFSKVTLHLGDQKGAGLQALLNAAGQLNGVKYKVNWAMFTSGPPILEAINAGAVDFGYVGNTPPIFSAAARSNIRIVGAFDISLAGQAILVPKGSTLRTAADLKGKKIAVAKGSSAHGHLLSVLKKNGLSLNDVQPQYLQPSDSLAAFSAGKIDALAIWEPYTAQVEAQTGGRILLDGNGYTNGYAFAVTSKKVLGDKARTAALKDFVGRYQRAIAWADAHRPEWAKLWAQQTGLSVPVSQKAVDRKVTKVIPIDDTVVNSEQQLADLFSDAKVLPGKVKIDDFFDRRFNDLATTSGKAATP</sequence>
<dbReference type="GO" id="GO:0016020">
    <property type="term" value="C:membrane"/>
    <property type="evidence" value="ECO:0007669"/>
    <property type="project" value="InterPro"/>
</dbReference>
<reference evidence="8" key="1">
    <citation type="submission" date="2021-03" db="EMBL/GenBank/DDBJ databases">
        <authorList>
            <person name="Kanchanasin P."/>
            <person name="Saeng-In P."/>
            <person name="Phongsopitanun W."/>
            <person name="Yuki M."/>
            <person name="Kudo T."/>
            <person name="Ohkuma M."/>
            <person name="Tanasupawat S."/>
        </authorList>
    </citation>
    <scope>NUCLEOTIDE SEQUENCE</scope>
    <source>
        <strain evidence="8">GKU 128</strain>
    </source>
</reference>
<dbReference type="CDD" id="cd13558">
    <property type="entry name" value="PBP2_SsuA_like_2"/>
    <property type="match status" value="1"/>
</dbReference>
<accession>A0A939T845</accession>
<dbReference type="Pfam" id="PF13379">
    <property type="entry name" value="NMT1_2"/>
    <property type="match status" value="1"/>
</dbReference>
<dbReference type="NCBIfam" id="TIGR01728">
    <property type="entry name" value="SsuA_fam"/>
    <property type="match status" value="1"/>
</dbReference>
<dbReference type="SMART" id="SM00062">
    <property type="entry name" value="PBPb"/>
    <property type="match status" value="1"/>
</dbReference>
<dbReference type="EMBL" id="JAGEOJ010000017">
    <property type="protein sequence ID" value="MBO2452739.1"/>
    <property type="molecule type" value="Genomic_DNA"/>
</dbReference>
<comment type="function">
    <text evidence="4">Part of a binding-protein-dependent transport system for aliphatic sulfonates. Putative binding protein.</text>
</comment>
<dbReference type="AlphaFoldDB" id="A0A939T845"/>
<evidence type="ECO:0000313" key="8">
    <source>
        <dbReference type="EMBL" id="MBO2452739.1"/>
    </source>
</evidence>
<name>A0A939T845_9ACTN</name>
<dbReference type="PANTHER" id="PTHR30024:SF42">
    <property type="entry name" value="ALIPHATIC SULFONATES-BINDING PROTEIN-RELATED"/>
    <property type="match status" value="1"/>
</dbReference>
<evidence type="ECO:0000256" key="4">
    <source>
        <dbReference type="ARBA" id="ARBA00055538"/>
    </source>
</evidence>
<evidence type="ECO:0000256" key="3">
    <source>
        <dbReference type="ARBA" id="ARBA00022729"/>
    </source>
</evidence>
<gene>
    <name evidence="8" type="ORF">J4573_37000</name>
</gene>
<evidence type="ECO:0000256" key="6">
    <source>
        <dbReference type="SAM" id="SignalP"/>
    </source>
</evidence>
<evidence type="ECO:0000259" key="7">
    <source>
        <dbReference type="SMART" id="SM00062"/>
    </source>
</evidence>
<feature type="chain" id="PRO_5039524567" description="Putative aliphatic sulfonates-binding protein" evidence="6">
    <location>
        <begin position="21"/>
        <end position="341"/>
    </location>
</feature>
<evidence type="ECO:0000313" key="9">
    <source>
        <dbReference type="Proteomes" id="UP000669179"/>
    </source>
</evidence>
<dbReference type="Gene3D" id="3.40.190.10">
    <property type="entry name" value="Periplasmic binding protein-like II"/>
    <property type="match status" value="2"/>
</dbReference>
<evidence type="ECO:0000256" key="1">
    <source>
        <dbReference type="ARBA" id="ARBA00010742"/>
    </source>
</evidence>
<dbReference type="SUPFAM" id="SSF53850">
    <property type="entry name" value="Periplasmic binding protein-like II"/>
    <property type="match status" value="1"/>
</dbReference>
<organism evidence="8 9">
    <name type="scientific">Actinomadura barringtoniae</name>
    <dbReference type="NCBI Taxonomy" id="1427535"/>
    <lineage>
        <taxon>Bacteria</taxon>
        <taxon>Bacillati</taxon>
        <taxon>Actinomycetota</taxon>
        <taxon>Actinomycetes</taxon>
        <taxon>Streptosporangiales</taxon>
        <taxon>Thermomonosporaceae</taxon>
        <taxon>Actinomadura</taxon>
    </lineage>
</organism>
<keyword evidence="2" id="KW-0813">Transport</keyword>
<evidence type="ECO:0000256" key="2">
    <source>
        <dbReference type="ARBA" id="ARBA00022448"/>
    </source>
</evidence>
<dbReference type="GO" id="GO:0042626">
    <property type="term" value="F:ATPase-coupled transmembrane transporter activity"/>
    <property type="evidence" value="ECO:0007669"/>
    <property type="project" value="InterPro"/>
</dbReference>
<dbReference type="FunFam" id="3.40.190.10:FF:000050">
    <property type="entry name" value="Sulfonate ABC transporter substrate-binding protein"/>
    <property type="match status" value="1"/>
</dbReference>
<dbReference type="PANTHER" id="PTHR30024">
    <property type="entry name" value="ALIPHATIC SULFONATES-BINDING PROTEIN-RELATED"/>
    <property type="match status" value="1"/>
</dbReference>
<feature type="signal peptide" evidence="6">
    <location>
        <begin position="1"/>
        <end position="20"/>
    </location>
</feature>
<evidence type="ECO:0000256" key="5">
    <source>
        <dbReference type="ARBA" id="ARBA00070228"/>
    </source>
</evidence>
<comment type="similarity">
    <text evidence="1">Belongs to the bacterial solute-binding protein SsuA/TauA family.</text>
</comment>
<dbReference type="InterPro" id="IPR010067">
    <property type="entry name" value="ABC_SsuA_sub-bd"/>
</dbReference>
<dbReference type="PROSITE" id="PS51257">
    <property type="entry name" value="PROKAR_LIPOPROTEIN"/>
    <property type="match status" value="1"/>
</dbReference>
<dbReference type="InterPro" id="IPR001638">
    <property type="entry name" value="Solute-binding_3/MltF_N"/>
</dbReference>